<evidence type="ECO:0000256" key="1">
    <source>
        <dbReference type="ARBA" id="ARBA00005336"/>
    </source>
</evidence>
<evidence type="ECO:0000259" key="5">
    <source>
        <dbReference type="PROSITE" id="PS51820"/>
    </source>
</evidence>
<dbReference type="RefSeq" id="WP_345863659.1">
    <property type="nucleotide sequence ID" value="NZ_JBDIMF010000001.1"/>
</dbReference>
<dbReference type="Gene3D" id="3.20.20.300">
    <property type="entry name" value="Glycoside hydrolase, family 3, N-terminal domain"/>
    <property type="match status" value="1"/>
</dbReference>
<dbReference type="InterPro" id="IPR036881">
    <property type="entry name" value="Glyco_hydro_3_C_sf"/>
</dbReference>
<name>A0ABU9XR09_9SPHN</name>
<dbReference type="InterPro" id="IPR017853">
    <property type="entry name" value="GH"/>
</dbReference>
<dbReference type="Pfam" id="PF07691">
    <property type="entry name" value="PA14"/>
    <property type="match status" value="1"/>
</dbReference>
<evidence type="ECO:0000256" key="2">
    <source>
        <dbReference type="ARBA" id="ARBA00022729"/>
    </source>
</evidence>
<dbReference type="PANTHER" id="PTHR42721">
    <property type="entry name" value="SUGAR HYDROLASE-RELATED"/>
    <property type="match status" value="1"/>
</dbReference>
<dbReference type="InterPro" id="IPR001764">
    <property type="entry name" value="Glyco_hydro_3_N"/>
</dbReference>
<keyword evidence="7" id="KW-1185">Reference proteome</keyword>
<dbReference type="PRINTS" id="PR00133">
    <property type="entry name" value="GLHYDRLASE3"/>
</dbReference>
<dbReference type="InterPro" id="IPR044993">
    <property type="entry name" value="BXL"/>
</dbReference>
<accession>A0ABU9XR09</accession>
<dbReference type="Gene3D" id="2.60.40.10">
    <property type="entry name" value="Immunoglobulins"/>
    <property type="match status" value="1"/>
</dbReference>
<feature type="domain" description="PA14" evidence="5">
    <location>
        <begin position="463"/>
        <end position="595"/>
    </location>
</feature>
<sequence length="874" mass="93401">MRMIAAILLAGSLIGSAAAQLPGASLPSYRDTGKSAPARAADLVARMTLEEKASQLVNDATAIPRLGIREYNWWNEGLHGVAAAGHATVFPQAIGLAATFDAPHIGQVASLISTEFRAKYLAAQHRFGGSDWFGGLTVWSPNINIFRDPRWGRGQETYGEDPYLTARLGVAFVRGLQGTDADYFRTIATPKHFAVHSGPEASRHRDDIRPSAHDLADTYLPAFRATVMEAGAQSVMCAYNAVNGMPACANPALLTDTLRGAWKFNGYVVSDCEAVADTYLPDHHGFRRTPEQGVAAAFDAGMDLICGGAVESEHIVRAVNSGVLRQAVIDRSLVRLFTARIKLGQFDEAATVFPGITAKDYDTAANRAVALDTAERSLVLLKNDGLLPLRAAPRRIAVIGPNADSQAALVGNYNGDPSHPVTILDGLKRRFPDAAISHVEGSGLIDPALQPVDGNDLCVDAACRRRGVTIEHFVDRTFAGRPDTTAVVERADHAWSGALQSGAVRFTGYLTARENGDHVFRYEANGGYRIFLDDKPVVDAWNVDWRPSIAAGRVRLEAGHTYRLRVEAFQRATEGRERLLWSPPADPGAAAAVAAARAADLTVFVAGLTAQLEGEEMPMAVPGFAGGDRTSLDLPAPQQALLERVHATGTPLVLVLVNGSALSVNWADAHVPAILEAWYPGGQGGDAVARVIAGDVNPAGRLPVTFYRTAADLPPFTDYAMAARTYRYFDRPVLYPFGHGLSYTRFAYSGGHVSQRRIRAGAPLTVSVTVTNSGDRAGDEVVQLYVSRPGLPDAPIRALIGFERVHLAPGERRRVSFALDARALSTVDAGGVRRVMPGKADLWVGGGQPLSGRDVVPPGQALHVAITGTVTLPE</sequence>
<comment type="similarity">
    <text evidence="1">Belongs to the glycosyl hydrolase 3 family.</text>
</comment>
<evidence type="ECO:0000313" key="7">
    <source>
        <dbReference type="Proteomes" id="UP001404104"/>
    </source>
</evidence>
<reference evidence="6 7" key="1">
    <citation type="submission" date="2024-05" db="EMBL/GenBank/DDBJ databases">
        <authorList>
            <person name="Liu Q."/>
            <person name="Xin Y.-H."/>
        </authorList>
    </citation>
    <scope>NUCLEOTIDE SEQUENCE [LARGE SCALE GENOMIC DNA]</scope>
    <source>
        <strain evidence="6 7">CGMCC 1.15349</strain>
    </source>
</reference>
<dbReference type="InterPro" id="IPR026891">
    <property type="entry name" value="Fn3-like"/>
</dbReference>
<dbReference type="Gene3D" id="3.40.50.1700">
    <property type="entry name" value="Glycoside hydrolase family 3 C-terminal domain"/>
    <property type="match status" value="1"/>
</dbReference>
<evidence type="ECO:0000313" key="6">
    <source>
        <dbReference type="EMBL" id="MEN2785987.1"/>
    </source>
</evidence>
<evidence type="ECO:0000256" key="3">
    <source>
        <dbReference type="ARBA" id="ARBA00022801"/>
    </source>
</evidence>
<dbReference type="Pfam" id="PF01915">
    <property type="entry name" value="Glyco_hydro_3_C"/>
    <property type="match status" value="1"/>
</dbReference>
<keyword evidence="3 6" id="KW-0378">Hydrolase</keyword>
<dbReference type="InterPro" id="IPR013783">
    <property type="entry name" value="Ig-like_fold"/>
</dbReference>
<dbReference type="Pfam" id="PF00933">
    <property type="entry name" value="Glyco_hydro_3"/>
    <property type="match status" value="1"/>
</dbReference>
<dbReference type="SMART" id="SM00758">
    <property type="entry name" value="PA14"/>
    <property type="match status" value="1"/>
</dbReference>
<organism evidence="6 7">
    <name type="scientific">Sphingomonas qilianensis</name>
    <dbReference type="NCBI Taxonomy" id="1736690"/>
    <lineage>
        <taxon>Bacteria</taxon>
        <taxon>Pseudomonadati</taxon>
        <taxon>Pseudomonadota</taxon>
        <taxon>Alphaproteobacteria</taxon>
        <taxon>Sphingomonadales</taxon>
        <taxon>Sphingomonadaceae</taxon>
        <taxon>Sphingomonas</taxon>
    </lineage>
</organism>
<keyword evidence="2 4" id="KW-0732">Signal</keyword>
<dbReference type="Gene3D" id="2.60.120.380">
    <property type="match status" value="1"/>
</dbReference>
<dbReference type="EMBL" id="JBDIMF010000001">
    <property type="protein sequence ID" value="MEN2785987.1"/>
    <property type="molecule type" value="Genomic_DNA"/>
</dbReference>
<dbReference type="InterPro" id="IPR002772">
    <property type="entry name" value="Glyco_hydro_3_C"/>
</dbReference>
<dbReference type="SUPFAM" id="SSF56988">
    <property type="entry name" value="Anthrax protective antigen"/>
    <property type="match status" value="1"/>
</dbReference>
<feature type="signal peptide" evidence="4">
    <location>
        <begin position="1"/>
        <end position="19"/>
    </location>
</feature>
<evidence type="ECO:0000256" key="4">
    <source>
        <dbReference type="SAM" id="SignalP"/>
    </source>
</evidence>
<dbReference type="Proteomes" id="UP001404104">
    <property type="component" value="Unassembled WGS sequence"/>
</dbReference>
<comment type="caution">
    <text evidence="6">The sequence shown here is derived from an EMBL/GenBank/DDBJ whole genome shotgun (WGS) entry which is preliminary data.</text>
</comment>
<dbReference type="SUPFAM" id="SSF52279">
    <property type="entry name" value="Beta-D-glucan exohydrolase, C-terminal domain"/>
    <property type="match status" value="1"/>
</dbReference>
<dbReference type="InterPro" id="IPR011658">
    <property type="entry name" value="PA14_dom"/>
</dbReference>
<dbReference type="Pfam" id="PF14310">
    <property type="entry name" value="Fn3-like"/>
    <property type="match status" value="1"/>
</dbReference>
<protein>
    <submittedName>
        <fullName evidence="6">Glycoside hydrolase family 3 C-terminal domain-containing protein</fullName>
    </submittedName>
</protein>
<proteinExistence type="inferred from homology"/>
<dbReference type="SUPFAM" id="SSF51445">
    <property type="entry name" value="(Trans)glycosidases"/>
    <property type="match status" value="1"/>
</dbReference>
<gene>
    <name evidence="6" type="ORF">ABC969_06060</name>
</gene>
<dbReference type="GO" id="GO:0016787">
    <property type="term" value="F:hydrolase activity"/>
    <property type="evidence" value="ECO:0007669"/>
    <property type="project" value="UniProtKB-KW"/>
</dbReference>
<dbReference type="InterPro" id="IPR036962">
    <property type="entry name" value="Glyco_hydro_3_N_sf"/>
</dbReference>
<dbReference type="PROSITE" id="PS51820">
    <property type="entry name" value="PA14"/>
    <property type="match status" value="1"/>
</dbReference>
<dbReference type="SMART" id="SM01217">
    <property type="entry name" value="Fn3_like"/>
    <property type="match status" value="1"/>
</dbReference>
<feature type="chain" id="PRO_5046474252" evidence="4">
    <location>
        <begin position="20"/>
        <end position="874"/>
    </location>
</feature>
<dbReference type="PANTHER" id="PTHR42721:SF3">
    <property type="entry name" value="BETA-D-XYLOSIDASE 5-RELATED"/>
    <property type="match status" value="1"/>
</dbReference>
<dbReference type="InterPro" id="IPR037524">
    <property type="entry name" value="PA14/GLEYA"/>
</dbReference>